<dbReference type="OrthoDB" id="6929431at2759"/>
<comment type="caution">
    <text evidence="1">The sequence shown here is derived from an EMBL/GenBank/DDBJ whole genome shotgun (WGS) entry which is preliminary data.</text>
</comment>
<sequence>MDSLIEISKYNCERLESPITGHQCRRETPPAGSAGAQRVSHPAAYANGQNIIMYGDELGKPMGLQTRPPLSWTEHTKYLCAGSFI</sequence>
<organism evidence="1 2">
    <name type="scientific">Eumeta variegata</name>
    <name type="common">Bagworm moth</name>
    <name type="synonym">Eumeta japonica</name>
    <dbReference type="NCBI Taxonomy" id="151549"/>
    <lineage>
        <taxon>Eukaryota</taxon>
        <taxon>Metazoa</taxon>
        <taxon>Ecdysozoa</taxon>
        <taxon>Arthropoda</taxon>
        <taxon>Hexapoda</taxon>
        <taxon>Insecta</taxon>
        <taxon>Pterygota</taxon>
        <taxon>Neoptera</taxon>
        <taxon>Endopterygota</taxon>
        <taxon>Lepidoptera</taxon>
        <taxon>Glossata</taxon>
        <taxon>Ditrysia</taxon>
        <taxon>Tineoidea</taxon>
        <taxon>Psychidae</taxon>
        <taxon>Oiketicinae</taxon>
        <taxon>Eumeta</taxon>
    </lineage>
</organism>
<accession>A0A4C1VIW1</accession>
<keyword evidence="2" id="KW-1185">Reference proteome</keyword>
<evidence type="ECO:0000313" key="2">
    <source>
        <dbReference type="Proteomes" id="UP000299102"/>
    </source>
</evidence>
<protein>
    <submittedName>
        <fullName evidence="1">Uncharacterized protein</fullName>
    </submittedName>
</protein>
<proteinExistence type="predicted"/>
<evidence type="ECO:0000313" key="1">
    <source>
        <dbReference type="EMBL" id="GBP38332.1"/>
    </source>
</evidence>
<gene>
    <name evidence="1" type="ORF">EVAR_36284_1</name>
</gene>
<dbReference type="EMBL" id="BGZK01000347">
    <property type="protein sequence ID" value="GBP38332.1"/>
    <property type="molecule type" value="Genomic_DNA"/>
</dbReference>
<dbReference type="AlphaFoldDB" id="A0A4C1VIW1"/>
<name>A0A4C1VIW1_EUMVA</name>
<reference evidence="1 2" key="1">
    <citation type="journal article" date="2019" name="Commun. Biol.">
        <title>The bagworm genome reveals a unique fibroin gene that provides high tensile strength.</title>
        <authorList>
            <person name="Kono N."/>
            <person name="Nakamura H."/>
            <person name="Ohtoshi R."/>
            <person name="Tomita M."/>
            <person name="Numata K."/>
            <person name="Arakawa K."/>
        </authorList>
    </citation>
    <scope>NUCLEOTIDE SEQUENCE [LARGE SCALE GENOMIC DNA]</scope>
</reference>
<dbReference type="Proteomes" id="UP000299102">
    <property type="component" value="Unassembled WGS sequence"/>
</dbReference>